<protein>
    <submittedName>
        <fullName evidence="2">SP_0009 family protein</fullName>
    </submittedName>
</protein>
<dbReference type="EMBL" id="JAQMJV010000006">
    <property type="protein sequence ID" value="MDB8619835.1"/>
    <property type="molecule type" value="Genomic_DNA"/>
</dbReference>
<gene>
    <name evidence="2" type="ORF">PNV36_05365</name>
    <name evidence="3" type="ORF">RDV49_02390</name>
</gene>
<proteinExistence type="predicted"/>
<reference evidence="3" key="2">
    <citation type="submission" date="2023-09" db="EMBL/GenBank/DDBJ databases">
        <title>Streptococcus_parasanguinius_hifiasm_complete_genome_Zymo_Research_ D6332.</title>
        <authorList>
            <person name="Damerum A."/>
        </authorList>
    </citation>
    <scope>NUCLEOTIDE SEQUENCE</scope>
    <source>
        <strain evidence="3">B-1756</strain>
    </source>
</reference>
<dbReference type="Proteomes" id="UP001248323">
    <property type="component" value="Chromosome"/>
</dbReference>
<feature type="coiled-coil region" evidence="1">
    <location>
        <begin position="5"/>
        <end position="39"/>
    </location>
</feature>
<accession>A0AAJ1HCM7</accession>
<sequence>MENILQTVKQFLEFSDEKLEELKKKNQMIKLQKDEKERNTGV</sequence>
<dbReference type="InterPro" id="IPR049819">
    <property type="entry name" value="SP_0009-like"/>
</dbReference>
<organism evidence="2 4">
    <name type="scientific">Streptococcus parasanguinis</name>
    <dbReference type="NCBI Taxonomy" id="1318"/>
    <lineage>
        <taxon>Bacteria</taxon>
        <taxon>Bacillati</taxon>
        <taxon>Bacillota</taxon>
        <taxon>Bacilli</taxon>
        <taxon>Lactobacillales</taxon>
        <taxon>Streptococcaceae</taxon>
        <taxon>Streptococcus</taxon>
    </lineage>
</organism>
<dbReference type="RefSeq" id="WP_003009253.1">
    <property type="nucleotide sequence ID" value="NZ_CABFMD010000009.1"/>
</dbReference>
<evidence type="ECO:0000313" key="4">
    <source>
        <dbReference type="Proteomes" id="UP001212685"/>
    </source>
</evidence>
<evidence type="ECO:0000256" key="1">
    <source>
        <dbReference type="SAM" id="Coils"/>
    </source>
</evidence>
<dbReference type="Proteomes" id="UP001212685">
    <property type="component" value="Unassembled WGS sequence"/>
</dbReference>
<evidence type="ECO:0000313" key="2">
    <source>
        <dbReference type="EMBL" id="MDB8619835.1"/>
    </source>
</evidence>
<name>A0AAJ1HCM7_STRPA</name>
<reference evidence="2" key="1">
    <citation type="submission" date="2023-01" db="EMBL/GenBank/DDBJ databases">
        <title>Human gut microbiome strain richness.</title>
        <authorList>
            <person name="Chen-Liaw A."/>
        </authorList>
    </citation>
    <scope>NUCLEOTIDE SEQUENCE</scope>
    <source>
        <strain evidence="2">1001262st2_G8_1001262B_160229</strain>
    </source>
</reference>
<dbReference type="AlphaFoldDB" id="A0AAJ1HCM7"/>
<dbReference type="EMBL" id="CP133988">
    <property type="protein sequence ID" value="WNB83707.1"/>
    <property type="molecule type" value="Genomic_DNA"/>
</dbReference>
<evidence type="ECO:0000313" key="3">
    <source>
        <dbReference type="EMBL" id="WNB83707.1"/>
    </source>
</evidence>
<keyword evidence="1" id="KW-0175">Coiled coil</keyword>
<dbReference type="NCBIfam" id="NF040896">
    <property type="entry name" value="SP_0009_fam"/>
    <property type="match status" value="1"/>
</dbReference>